<dbReference type="GO" id="GO:0005634">
    <property type="term" value="C:nucleus"/>
    <property type="evidence" value="ECO:0007669"/>
    <property type="project" value="UniProtKB-SubCell"/>
</dbReference>
<evidence type="ECO:0000256" key="8">
    <source>
        <dbReference type="SAM" id="MobiDB-lite"/>
    </source>
</evidence>
<dbReference type="CDD" id="cd00067">
    <property type="entry name" value="GAL4"/>
    <property type="match status" value="1"/>
</dbReference>
<protein>
    <submittedName>
        <fullName evidence="10">Fungal-specific transcription factor domain-containing protein</fullName>
    </submittedName>
</protein>
<gene>
    <name evidence="10" type="ORF">EDD36DRAFT_55626</name>
</gene>
<evidence type="ECO:0000259" key="9">
    <source>
        <dbReference type="PROSITE" id="PS50048"/>
    </source>
</evidence>
<feature type="region of interest" description="Disordered" evidence="8">
    <location>
        <begin position="108"/>
        <end position="159"/>
    </location>
</feature>
<evidence type="ECO:0000256" key="5">
    <source>
        <dbReference type="ARBA" id="ARBA00023125"/>
    </source>
</evidence>
<evidence type="ECO:0000313" key="11">
    <source>
        <dbReference type="Proteomes" id="UP001203852"/>
    </source>
</evidence>
<evidence type="ECO:0000256" key="2">
    <source>
        <dbReference type="ARBA" id="ARBA00022723"/>
    </source>
</evidence>
<dbReference type="InterPro" id="IPR051615">
    <property type="entry name" value="Transcr_Regulatory_Elem"/>
</dbReference>
<dbReference type="SUPFAM" id="SSF57701">
    <property type="entry name" value="Zn2/Cys6 DNA-binding domain"/>
    <property type="match status" value="1"/>
</dbReference>
<evidence type="ECO:0000256" key="1">
    <source>
        <dbReference type="ARBA" id="ARBA00004123"/>
    </source>
</evidence>
<keyword evidence="5" id="KW-0238">DNA-binding</keyword>
<comment type="subcellular location">
    <subcellularLocation>
        <location evidence="1">Nucleus</location>
    </subcellularLocation>
</comment>
<dbReference type="GO" id="GO:0003677">
    <property type="term" value="F:DNA binding"/>
    <property type="evidence" value="ECO:0007669"/>
    <property type="project" value="UniProtKB-KW"/>
</dbReference>
<keyword evidence="3" id="KW-0862">Zinc</keyword>
<dbReference type="SMART" id="SM00906">
    <property type="entry name" value="Fungal_trans"/>
    <property type="match status" value="1"/>
</dbReference>
<evidence type="ECO:0000256" key="3">
    <source>
        <dbReference type="ARBA" id="ARBA00022833"/>
    </source>
</evidence>
<dbReference type="CDD" id="cd12148">
    <property type="entry name" value="fungal_TF_MHR"/>
    <property type="match status" value="1"/>
</dbReference>
<accession>A0AAN6IA00</accession>
<keyword evidence="4" id="KW-0805">Transcription regulation</keyword>
<dbReference type="AlphaFoldDB" id="A0AAN6IA00"/>
<keyword evidence="6" id="KW-0804">Transcription</keyword>
<feature type="domain" description="Zn(2)-C6 fungal-type" evidence="9">
    <location>
        <begin position="16"/>
        <end position="45"/>
    </location>
</feature>
<name>A0AAN6IA00_9EURO</name>
<evidence type="ECO:0000313" key="10">
    <source>
        <dbReference type="EMBL" id="KAI1609758.1"/>
    </source>
</evidence>
<evidence type="ECO:0000256" key="7">
    <source>
        <dbReference type="ARBA" id="ARBA00023242"/>
    </source>
</evidence>
<sequence length="676" mass="76469">MSSTSTIDTQPRTSHACDRCRRLRTKCSGGAKCSKCRVDASECRYSDRKREITKKELIECKSSVAELQNKNGKLVNLLTDVLAATTTESEARSRAVQSLTEDPEYEGILRNARRSESGTEPIPREAGQAGPFTTGQDPHLVLDTNSEHPSQTEHKQWRSPGAFNLVGMSRLSQKSQRILTDDTPPTSASFPPAAWTSATDNDNLVQHLLSLYFCWEYPVFASLSREHFLLDFNSGRGRYCSPLLVNAILALGARFSDIPEAWKDRHSPETAGDQFYEEAQRLLGVEDVPTLTKIQALGLMSLRQASRGNDASAWQLSRWAVRSAIDLGLHLGESQDTRANRLLYSNAERQVSAATFWGCYTLEQAWCLTIGRQSQLRPEEIHVTKPLKIDEIEDEPWVPYNDEGVNPDTTLHQRSNLRSVYKVFAELSGIVHQTNMILLSDDTRSINAHVRALYTEYLQFYNSLPDALRLGGNSTPPVFFAHMYFHYAILLLFRPFYNTGVGDTVTVTRVVCNEATDNILSLVRSYKNIYTLRRTPAFLPYVVLTAELGRMADHRTGDHRSEMYHTASLRYLKELALAHPFAIRAIGICRYFRRGWRIEASPEDERDLPEDNEEAGDGVAMSHEVTFFRPDVDLERHHEGVPHYGPMRDLSRNTNTKRFVLFPLQGISEGTMNLEE</sequence>
<reference evidence="10" key="1">
    <citation type="journal article" date="2022" name="bioRxiv">
        <title>Deciphering the potential niche of two novel black yeast fungi from a biological soil crust based on their genomes, phenotypes, and melanin regulation.</title>
        <authorList>
            <consortium name="DOE Joint Genome Institute"/>
            <person name="Carr E.C."/>
            <person name="Barton Q."/>
            <person name="Grambo S."/>
            <person name="Sullivan M."/>
            <person name="Renfro C.M."/>
            <person name="Kuo A."/>
            <person name="Pangilinan J."/>
            <person name="Lipzen A."/>
            <person name="Keymanesh K."/>
            <person name="Savage E."/>
            <person name="Barry K."/>
            <person name="Grigoriev I.V."/>
            <person name="Riekhof W.R."/>
            <person name="Harris S.S."/>
        </authorList>
    </citation>
    <scope>NUCLEOTIDE SEQUENCE</scope>
    <source>
        <strain evidence="10">JF 03-4F</strain>
    </source>
</reference>
<dbReference type="Pfam" id="PF04082">
    <property type="entry name" value="Fungal_trans"/>
    <property type="match status" value="1"/>
</dbReference>
<dbReference type="EMBL" id="MU404359">
    <property type="protein sequence ID" value="KAI1609758.1"/>
    <property type="molecule type" value="Genomic_DNA"/>
</dbReference>
<dbReference type="GO" id="GO:0008270">
    <property type="term" value="F:zinc ion binding"/>
    <property type="evidence" value="ECO:0007669"/>
    <property type="project" value="InterPro"/>
</dbReference>
<dbReference type="GO" id="GO:0000981">
    <property type="term" value="F:DNA-binding transcription factor activity, RNA polymerase II-specific"/>
    <property type="evidence" value="ECO:0007669"/>
    <property type="project" value="InterPro"/>
</dbReference>
<dbReference type="GO" id="GO:0006351">
    <property type="term" value="P:DNA-templated transcription"/>
    <property type="evidence" value="ECO:0007669"/>
    <property type="project" value="InterPro"/>
</dbReference>
<comment type="caution">
    <text evidence="10">The sequence shown here is derived from an EMBL/GenBank/DDBJ whole genome shotgun (WGS) entry which is preliminary data.</text>
</comment>
<dbReference type="PROSITE" id="PS50048">
    <property type="entry name" value="ZN2_CY6_FUNGAL_2"/>
    <property type="match status" value="1"/>
</dbReference>
<dbReference type="InterPro" id="IPR007219">
    <property type="entry name" value="XnlR_reg_dom"/>
</dbReference>
<dbReference type="InterPro" id="IPR036864">
    <property type="entry name" value="Zn2-C6_fun-type_DNA-bd_sf"/>
</dbReference>
<keyword evidence="11" id="KW-1185">Reference proteome</keyword>
<proteinExistence type="predicted"/>
<keyword evidence="2" id="KW-0479">Metal-binding</keyword>
<dbReference type="SMART" id="SM00066">
    <property type="entry name" value="GAL4"/>
    <property type="match status" value="1"/>
</dbReference>
<dbReference type="InterPro" id="IPR001138">
    <property type="entry name" value="Zn2Cys6_DnaBD"/>
</dbReference>
<dbReference type="Proteomes" id="UP001203852">
    <property type="component" value="Unassembled WGS sequence"/>
</dbReference>
<dbReference type="PANTHER" id="PTHR31313">
    <property type="entry name" value="TY1 ENHANCER ACTIVATOR"/>
    <property type="match status" value="1"/>
</dbReference>
<dbReference type="PROSITE" id="PS00463">
    <property type="entry name" value="ZN2_CY6_FUNGAL_1"/>
    <property type="match status" value="1"/>
</dbReference>
<evidence type="ECO:0000256" key="4">
    <source>
        <dbReference type="ARBA" id="ARBA00023015"/>
    </source>
</evidence>
<dbReference type="Pfam" id="PF00172">
    <property type="entry name" value="Zn_clus"/>
    <property type="match status" value="1"/>
</dbReference>
<keyword evidence="7" id="KW-0539">Nucleus</keyword>
<evidence type="ECO:0000256" key="6">
    <source>
        <dbReference type="ARBA" id="ARBA00023163"/>
    </source>
</evidence>
<organism evidence="10 11">
    <name type="scientific">Exophiala viscosa</name>
    <dbReference type="NCBI Taxonomy" id="2486360"/>
    <lineage>
        <taxon>Eukaryota</taxon>
        <taxon>Fungi</taxon>
        <taxon>Dikarya</taxon>
        <taxon>Ascomycota</taxon>
        <taxon>Pezizomycotina</taxon>
        <taxon>Eurotiomycetes</taxon>
        <taxon>Chaetothyriomycetidae</taxon>
        <taxon>Chaetothyriales</taxon>
        <taxon>Herpotrichiellaceae</taxon>
        <taxon>Exophiala</taxon>
    </lineage>
</organism>
<dbReference type="Gene3D" id="4.10.240.10">
    <property type="entry name" value="Zn(2)-C6 fungal-type DNA-binding domain"/>
    <property type="match status" value="1"/>
</dbReference>
<dbReference type="PANTHER" id="PTHR31313:SF4">
    <property type="entry name" value="CONIDIAL DEVELOPMENT PROTEIN FLUFFY"/>
    <property type="match status" value="1"/>
</dbReference>